<gene>
    <name evidence="2" type="ORF">D3867_28955</name>
</gene>
<dbReference type="AlphaFoldDB" id="A0A4D8Q5P5"/>
<protein>
    <submittedName>
        <fullName evidence="2">DNA-binding protein</fullName>
    </submittedName>
</protein>
<evidence type="ECO:0000259" key="1">
    <source>
        <dbReference type="Pfam" id="PF12728"/>
    </source>
</evidence>
<accession>A0A4D8Q5P5</accession>
<proteinExistence type="predicted"/>
<evidence type="ECO:0000313" key="3">
    <source>
        <dbReference type="Proteomes" id="UP000298596"/>
    </source>
</evidence>
<dbReference type="GO" id="GO:0003677">
    <property type="term" value="F:DNA binding"/>
    <property type="evidence" value="ECO:0007669"/>
    <property type="project" value="UniProtKB-KW"/>
</dbReference>
<dbReference type="InterPro" id="IPR009061">
    <property type="entry name" value="DNA-bd_dom_put_sf"/>
</dbReference>
<keyword evidence="2" id="KW-0238">DNA-binding</keyword>
<feature type="domain" description="Helix-turn-helix" evidence="1">
    <location>
        <begin position="12"/>
        <end position="61"/>
    </location>
</feature>
<geneLocation type="plasmid" evidence="2">
    <name>p2</name>
</geneLocation>
<evidence type="ECO:0000313" key="2">
    <source>
        <dbReference type="EMBL" id="QCO05897.1"/>
    </source>
</evidence>
<organism evidence="2 3">
    <name type="scientific">Azospirillum brasilense</name>
    <dbReference type="NCBI Taxonomy" id="192"/>
    <lineage>
        <taxon>Bacteria</taxon>
        <taxon>Pseudomonadati</taxon>
        <taxon>Pseudomonadota</taxon>
        <taxon>Alphaproteobacteria</taxon>
        <taxon>Rhodospirillales</taxon>
        <taxon>Azospirillaceae</taxon>
        <taxon>Azospirillum</taxon>
    </lineage>
</organism>
<dbReference type="InterPro" id="IPR041657">
    <property type="entry name" value="HTH_17"/>
</dbReference>
<dbReference type="SUPFAM" id="SSF46955">
    <property type="entry name" value="Putative DNA-binding domain"/>
    <property type="match status" value="1"/>
</dbReference>
<dbReference type="Pfam" id="PF12728">
    <property type="entry name" value="HTH_17"/>
    <property type="match status" value="1"/>
</dbReference>
<reference evidence="2 3" key="1">
    <citation type="submission" date="2018-09" db="EMBL/GenBank/DDBJ databases">
        <title>Whole genome based analysis of evolution and adaptive divergence in Indian and Brazilian strains of Azospirillum brasilense.</title>
        <authorList>
            <person name="Singh C."/>
            <person name="Tripathi A.K."/>
        </authorList>
    </citation>
    <scope>NUCLEOTIDE SEQUENCE [LARGE SCALE GENOMIC DNA]</scope>
    <source>
        <strain evidence="2 3">MTCC4036</strain>
        <plasmid evidence="2 3">p2</plasmid>
    </source>
</reference>
<dbReference type="EMBL" id="CP032332">
    <property type="protein sequence ID" value="QCO05897.1"/>
    <property type="molecule type" value="Genomic_DNA"/>
</dbReference>
<keyword evidence="2" id="KW-0614">Plasmid</keyword>
<sequence>MHDSTDDLPPRFLRTAEAAHFLGLSGRTLEKHRVYGTGPRYRKIGGRVVYALDDLKAWADRGLRTSTSDPGAGAVRPARR</sequence>
<dbReference type="Proteomes" id="UP000298596">
    <property type="component" value="Plasmid p2"/>
</dbReference>
<name>A0A4D8Q5P5_AZOBR</name>